<keyword evidence="2" id="KW-1185">Reference proteome</keyword>
<name>A0A514DDX5_9CAUD</name>
<dbReference type="KEGG" id="vg:64767061"/>
<dbReference type="RefSeq" id="YP_010059829.1">
    <property type="nucleotide sequence ID" value="NC_054727.1"/>
</dbReference>
<proteinExistence type="predicted"/>
<dbReference type="GeneID" id="64767061"/>
<dbReference type="Proteomes" id="UP000316777">
    <property type="component" value="Segment"/>
</dbReference>
<sequence>MTYRNDWMIWMILATQGIRLAHRVAYALGALVGGALNAVCPLYNPMPVEPIGDEALLLEAEEDLDHLEPTVGDEDRREAQ</sequence>
<gene>
    <name evidence="1" type="primary">140</name>
    <name evidence="1" type="ORF">SEA_PHRAPPUCCINO_140</name>
</gene>
<protein>
    <submittedName>
        <fullName evidence="1">Uncharacterized protein</fullName>
    </submittedName>
</protein>
<organism evidence="1 2">
    <name type="scientific">Mycobacterium phage Phrappuccino</name>
    <dbReference type="NCBI Taxonomy" id="2591223"/>
    <lineage>
        <taxon>Viruses</taxon>
        <taxon>Duplodnaviria</taxon>
        <taxon>Heunggongvirae</taxon>
        <taxon>Uroviricota</taxon>
        <taxon>Caudoviricetes</taxon>
        <taxon>Phrappuccinovirus</taxon>
        <taxon>Phrappuccinovirus phrappuccino</taxon>
        <taxon>Phreappuccinovirus Phrappuccino</taxon>
    </lineage>
</organism>
<accession>A0A514DDX5</accession>
<evidence type="ECO:0000313" key="1">
    <source>
        <dbReference type="EMBL" id="QDH91815.1"/>
    </source>
</evidence>
<reference evidence="1 2" key="1">
    <citation type="submission" date="2019-05" db="EMBL/GenBank/DDBJ databases">
        <authorList>
            <person name="Pope W.H."/>
            <person name="Garlena R.A."/>
            <person name="Russell D.A."/>
            <person name="Jacobs-Sera D."/>
            <person name="Hatfull G.F."/>
        </authorList>
    </citation>
    <scope>NUCLEOTIDE SEQUENCE [LARGE SCALE GENOMIC DNA]</scope>
</reference>
<dbReference type="EMBL" id="MK937592">
    <property type="protein sequence ID" value="QDH91815.1"/>
    <property type="molecule type" value="Genomic_DNA"/>
</dbReference>
<evidence type="ECO:0000313" key="2">
    <source>
        <dbReference type="Proteomes" id="UP000316777"/>
    </source>
</evidence>